<dbReference type="InterPro" id="IPR003918">
    <property type="entry name" value="NADH_UbQ_OxRdtase"/>
</dbReference>
<feature type="transmembrane region" description="Helical" evidence="17">
    <location>
        <begin position="340"/>
        <end position="367"/>
    </location>
</feature>
<dbReference type="EMBL" id="KX171073">
    <property type="protein sequence ID" value="ANJ70943.1"/>
    <property type="molecule type" value="Genomic_DNA"/>
</dbReference>
<feature type="transmembrane region" description="Helical" evidence="17">
    <location>
        <begin position="83"/>
        <end position="100"/>
    </location>
</feature>
<keyword evidence="10 17" id="KW-0249">Electron transport</keyword>
<dbReference type="AlphaFoldDB" id="A0A191ZS59"/>
<evidence type="ECO:0000256" key="8">
    <source>
        <dbReference type="ARBA" id="ARBA00022692"/>
    </source>
</evidence>
<comment type="similarity">
    <text evidence="3 17">Belongs to the complex I subunit 4 family.</text>
</comment>
<dbReference type="GO" id="GO:0031966">
    <property type="term" value="C:mitochondrial membrane"/>
    <property type="evidence" value="ECO:0007669"/>
    <property type="project" value="UniProtKB-SubCell"/>
</dbReference>
<evidence type="ECO:0000256" key="5">
    <source>
        <dbReference type="ARBA" id="ARBA00021006"/>
    </source>
</evidence>
<evidence type="ECO:0000256" key="16">
    <source>
        <dbReference type="ARBA" id="ARBA00049551"/>
    </source>
</evidence>
<feature type="transmembrane region" description="Helical" evidence="17">
    <location>
        <begin position="112"/>
        <end position="135"/>
    </location>
</feature>
<comment type="catalytic activity">
    <reaction evidence="16 17">
        <text>a ubiquinone + NADH + 5 H(+)(in) = a ubiquinol + NAD(+) + 4 H(+)(out)</text>
        <dbReference type="Rhea" id="RHEA:29091"/>
        <dbReference type="Rhea" id="RHEA-COMP:9565"/>
        <dbReference type="Rhea" id="RHEA-COMP:9566"/>
        <dbReference type="ChEBI" id="CHEBI:15378"/>
        <dbReference type="ChEBI" id="CHEBI:16389"/>
        <dbReference type="ChEBI" id="CHEBI:17976"/>
        <dbReference type="ChEBI" id="CHEBI:57540"/>
        <dbReference type="ChEBI" id="CHEBI:57945"/>
        <dbReference type="EC" id="7.1.1.2"/>
    </reaction>
</comment>
<geneLocation type="mitochondrion" evidence="19"/>
<dbReference type="GO" id="GO:0008137">
    <property type="term" value="F:NADH dehydrogenase (ubiquinone) activity"/>
    <property type="evidence" value="ECO:0007669"/>
    <property type="project" value="UniProtKB-UniRule"/>
</dbReference>
<dbReference type="EC" id="7.1.1.2" evidence="4 17"/>
<feature type="transmembrane region" description="Helical" evidence="17">
    <location>
        <begin position="186"/>
        <end position="209"/>
    </location>
</feature>
<dbReference type="GO" id="GO:0042773">
    <property type="term" value="P:ATP synthesis coupled electron transport"/>
    <property type="evidence" value="ECO:0007669"/>
    <property type="project" value="InterPro"/>
</dbReference>
<keyword evidence="9" id="KW-1278">Translocase</keyword>
<dbReference type="InterPro" id="IPR001750">
    <property type="entry name" value="ND/Mrp_TM"/>
</dbReference>
<evidence type="ECO:0000256" key="11">
    <source>
        <dbReference type="ARBA" id="ARBA00022989"/>
    </source>
</evidence>
<proteinExistence type="inferred from homology"/>
<feature type="transmembrane region" description="Helical" evidence="17">
    <location>
        <begin position="5"/>
        <end position="23"/>
    </location>
</feature>
<keyword evidence="8 17" id="KW-0812">Transmembrane</keyword>
<evidence type="ECO:0000256" key="14">
    <source>
        <dbReference type="ARBA" id="ARBA00023128"/>
    </source>
</evidence>
<organism evidence="19">
    <name type="scientific">Liposcelis sculptilimacula</name>
    <dbReference type="NCBI Taxonomy" id="1899352"/>
    <lineage>
        <taxon>Eukaryota</taxon>
        <taxon>Metazoa</taxon>
        <taxon>Ecdysozoa</taxon>
        <taxon>Arthropoda</taxon>
        <taxon>Hexapoda</taxon>
        <taxon>Insecta</taxon>
        <taxon>Pterygota</taxon>
        <taxon>Neoptera</taxon>
        <taxon>Paraneoptera</taxon>
        <taxon>Psocodea</taxon>
        <taxon>Troctomorpha</taxon>
        <taxon>Liposcelidetae</taxon>
        <taxon>Liposcelididae</taxon>
        <taxon>Liposcelis</taxon>
    </lineage>
</organism>
<dbReference type="PRINTS" id="PR01437">
    <property type="entry name" value="NUOXDRDTASE4"/>
</dbReference>
<comment type="function">
    <text evidence="17">Core subunit of the mitochondrial membrane respiratory chain NADH dehydrogenase (Complex I) which catalyzes electron transfer from NADH through the respiratory chain, using ubiquinone as an electron acceptor. Essential for the catalytic activity and assembly of complex I.</text>
</comment>
<evidence type="ECO:0000256" key="17">
    <source>
        <dbReference type="RuleBase" id="RU003297"/>
    </source>
</evidence>
<evidence type="ECO:0000256" key="9">
    <source>
        <dbReference type="ARBA" id="ARBA00022967"/>
    </source>
</evidence>
<keyword evidence="7 17" id="KW-0679">Respiratory chain</keyword>
<keyword evidence="14 17" id="KW-0496">Mitochondrion</keyword>
<evidence type="ECO:0000256" key="3">
    <source>
        <dbReference type="ARBA" id="ARBA00009025"/>
    </source>
</evidence>
<evidence type="ECO:0000313" key="19">
    <source>
        <dbReference type="EMBL" id="ANJ70943.1"/>
    </source>
</evidence>
<dbReference type="GO" id="GO:0048039">
    <property type="term" value="F:ubiquinone binding"/>
    <property type="evidence" value="ECO:0007669"/>
    <property type="project" value="TreeGrafter"/>
</dbReference>
<keyword evidence="11 17" id="KW-1133">Transmembrane helix</keyword>
<evidence type="ECO:0000256" key="4">
    <source>
        <dbReference type="ARBA" id="ARBA00012944"/>
    </source>
</evidence>
<gene>
    <name evidence="19" type="primary">ND4</name>
</gene>
<evidence type="ECO:0000256" key="2">
    <source>
        <dbReference type="ARBA" id="ARBA00004225"/>
    </source>
</evidence>
<dbReference type="Pfam" id="PF00361">
    <property type="entry name" value="Proton_antipo_M"/>
    <property type="match status" value="1"/>
</dbReference>
<evidence type="ECO:0000256" key="6">
    <source>
        <dbReference type="ARBA" id="ARBA00022448"/>
    </source>
</evidence>
<evidence type="ECO:0000256" key="13">
    <source>
        <dbReference type="ARBA" id="ARBA00023075"/>
    </source>
</evidence>
<accession>A0A191ZS59</accession>
<evidence type="ECO:0000256" key="15">
    <source>
        <dbReference type="ARBA" id="ARBA00023136"/>
    </source>
</evidence>
<feature type="transmembrane region" description="Helical" evidence="17">
    <location>
        <begin position="155"/>
        <end position="174"/>
    </location>
</feature>
<feature type="transmembrane region" description="Helical" evidence="17">
    <location>
        <begin position="266"/>
        <end position="287"/>
    </location>
</feature>
<comment type="function">
    <text evidence="1">Core subunit of the mitochondrial membrane respiratory chain NADH dehydrogenase (Complex I) that is believed to belong to the minimal assembly required for catalysis. Complex I functions in the transfer of electrons from NADH to the respiratory chain. The immediate electron acceptor for the enzyme is believed to be ubiquinone.</text>
</comment>
<protein>
    <recommendedName>
        <fullName evidence="5 17">NADH-ubiquinone oxidoreductase chain 4</fullName>
        <ecNumber evidence="4 17">7.1.1.2</ecNumber>
    </recommendedName>
</protein>
<dbReference type="GO" id="GO:0015990">
    <property type="term" value="P:electron transport coupled proton transport"/>
    <property type="evidence" value="ECO:0007669"/>
    <property type="project" value="TreeGrafter"/>
</dbReference>
<dbReference type="GO" id="GO:0003954">
    <property type="term" value="F:NADH dehydrogenase activity"/>
    <property type="evidence" value="ECO:0007669"/>
    <property type="project" value="TreeGrafter"/>
</dbReference>
<dbReference type="PANTHER" id="PTHR43507:SF20">
    <property type="entry name" value="NADH-UBIQUINONE OXIDOREDUCTASE CHAIN 4"/>
    <property type="match status" value="1"/>
</dbReference>
<feature type="transmembrane region" description="Helical" evidence="17">
    <location>
        <begin position="308"/>
        <end position="328"/>
    </location>
</feature>
<feature type="transmembrane region" description="Helical" evidence="17">
    <location>
        <begin position="215"/>
        <end position="235"/>
    </location>
</feature>
<keyword evidence="12 17" id="KW-0520">NAD</keyword>
<sequence>MNLSIIYFLFLTLLTNFVFKWGAFQYFNFFFTDSLNFILNLLNYLIFFSLFFMKLSFTNMVCLLTLFIIMNFMFMSLSMMQLFIFFELSLIPIFLIVIFYGKQFERKKASLFLFFFTLSSSLPLLIWILLLKFNFYNGMFTEENHMMKIFSWTSMFLYMAFLVKLPIFFFHMWLPKAHVEAPVYGSMVLASVMLKLGGYGLLKFLFVSYSMWLKISFLMTSLLINGAILSSIYCLFISDLKIIIALSSVSHMTFMVSSVVPLMIESILGCLMMMVSHGFLSSLMFYFANSLYERTKTRSIFFSKSFSFYQNGFLILMCVFNMCVPPSLNFFSEIVLSVSLISWSVYTSVFLFFYMMFSTMYTIYLLIFLSNRSKVWYFSSSPLLMNEFLMMVFYSYLTLFFIFSISHFM</sequence>
<evidence type="ECO:0000256" key="7">
    <source>
        <dbReference type="ARBA" id="ARBA00022660"/>
    </source>
</evidence>
<keyword evidence="15 17" id="KW-0472">Membrane</keyword>
<evidence type="ECO:0000259" key="18">
    <source>
        <dbReference type="Pfam" id="PF00361"/>
    </source>
</evidence>
<reference evidence="19" key="1">
    <citation type="journal article" date="2016" name="Sci. Rep.">
        <title>The mitochondrial genome of booklouse, Liposcelis sculptilis (Psocoptera: Liposcelididae) and the evolutionary timescale of Liposcelis.</title>
        <authorList>
            <person name="Shi Y."/>
            <person name="Chu Q."/>
            <person name="Wei D.D."/>
            <person name="Qiu Y.J."/>
            <person name="Shang F."/>
            <person name="Dou W."/>
            <person name="Wang J.J."/>
        </authorList>
    </citation>
    <scope>NUCLEOTIDE SEQUENCE</scope>
</reference>
<evidence type="ECO:0000256" key="12">
    <source>
        <dbReference type="ARBA" id="ARBA00023027"/>
    </source>
</evidence>
<feature type="transmembrane region" description="Helical" evidence="17">
    <location>
        <begin position="388"/>
        <end position="408"/>
    </location>
</feature>
<evidence type="ECO:0000256" key="1">
    <source>
        <dbReference type="ARBA" id="ARBA00003257"/>
    </source>
</evidence>
<name>A0A191ZS59_9NEOP</name>
<evidence type="ECO:0000256" key="10">
    <source>
        <dbReference type="ARBA" id="ARBA00022982"/>
    </source>
</evidence>
<dbReference type="PANTHER" id="PTHR43507">
    <property type="entry name" value="NADH-UBIQUINONE OXIDOREDUCTASE CHAIN 4"/>
    <property type="match status" value="1"/>
</dbReference>
<keyword evidence="6 17" id="KW-0813">Transport</keyword>
<keyword evidence="13 17" id="KW-0830">Ubiquinone</keyword>
<comment type="subcellular location">
    <subcellularLocation>
        <location evidence="2 17">Mitochondrion membrane</location>
        <topology evidence="2 17">Multi-pass membrane protein</topology>
    </subcellularLocation>
</comment>
<feature type="domain" description="NADH:quinone oxidoreductase/Mrp antiporter transmembrane" evidence="18">
    <location>
        <begin position="77"/>
        <end position="355"/>
    </location>
</feature>